<evidence type="ECO:0000313" key="3">
    <source>
        <dbReference type="EMBL" id="MBM2357785.1"/>
    </source>
</evidence>
<dbReference type="AlphaFoldDB" id="A0A9Q2NTG1"/>
<dbReference type="EMBL" id="JAFBWN010000072">
    <property type="protein sequence ID" value="MBM2357785.1"/>
    <property type="molecule type" value="Genomic_DNA"/>
</dbReference>
<sequence>MMKNLLLSTVLSFAFAGGAMAGDTVTITAPGGGTQAVSTSVVAAAITEATNGQLSVGSITQTTPGGDFTVVVGGTAYVVSSGFIAMLLAYYS</sequence>
<evidence type="ECO:0000256" key="2">
    <source>
        <dbReference type="SAM" id="SignalP"/>
    </source>
</evidence>
<feature type="signal peptide" evidence="2">
    <location>
        <begin position="1"/>
        <end position="21"/>
    </location>
</feature>
<name>A0A9Q2NTG1_9RHOB</name>
<keyword evidence="2" id="KW-0732">Signal</keyword>
<reference evidence="3" key="1">
    <citation type="submission" date="2021-01" db="EMBL/GenBank/DDBJ databases">
        <title>Diatom-associated Roseobacters Show Island Model of Population Structure.</title>
        <authorList>
            <person name="Qu L."/>
            <person name="Feng X."/>
            <person name="Chen Y."/>
            <person name="Li L."/>
            <person name="Wang X."/>
            <person name="Hu Z."/>
            <person name="Wang H."/>
            <person name="Luo H."/>
        </authorList>
    </citation>
    <scope>NUCLEOTIDE SEQUENCE</scope>
    <source>
        <strain evidence="3">SM26-45</strain>
    </source>
</reference>
<dbReference type="Proteomes" id="UP000809337">
    <property type="component" value="Unassembled WGS sequence"/>
</dbReference>
<evidence type="ECO:0000256" key="1">
    <source>
        <dbReference type="SAM" id="Phobius"/>
    </source>
</evidence>
<gene>
    <name evidence="3" type="ORF">JQX14_25000</name>
</gene>
<evidence type="ECO:0000313" key="4">
    <source>
        <dbReference type="Proteomes" id="UP000809337"/>
    </source>
</evidence>
<protein>
    <submittedName>
        <fullName evidence="3">Uncharacterized protein</fullName>
    </submittedName>
</protein>
<keyword evidence="1" id="KW-0812">Transmembrane</keyword>
<feature type="chain" id="PRO_5040118639" evidence="2">
    <location>
        <begin position="22"/>
        <end position="92"/>
    </location>
</feature>
<proteinExistence type="predicted"/>
<dbReference type="RefSeq" id="WP_231036727.1">
    <property type="nucleotide sequence ID" value="NZ_JAJNGX010000073.1"/>
</dbReference>
<keyword evidence="1" id="KW-1133">Transmembrane helix</keyword>
<accession>A0A9Q2NTG1</accession>
<feature type="transmembrane region" description="Helical" evidence="1">
    <location>
        <begin position="68"/>
        <end position="91"/>
    </location>
</feature>
<organism evidence="3 4">
    <name type="scientific">Pseudosulfitobacter pseudonitzschiae</name>
    <dbReference type="NCBI Taxonomy" id="1402135"/>
    <lineage>
        <taxon>Bacteria</taxon>
        <taxon>Pseudomonadati</taxon>
        <taxon>Pseudomonadota</taxon>
        <taxon>Alphaproteobacteria</taxon>
        <taxon>Rhodobacterales</taxon>
        <taxon>Roseobacteraceae</taxon>
        <taxon>Pseudosulfitobacter</taxon>
    </lineage>
</organism>
<comment type="caution">
    <text evidence="3">The sequence shown here is derived from an EMBL/GenBank/DDBJ whole genome shotgun (WGS) entry which is preliminary data.</text>
</comment>
<keyword evidence="1" id="KW-0472">Membrane</keyword>